<feature type="region of interest" description="Disordered" evidence="1">
    <location>
        <begin position="51"/>
        <end position="73"/>
    </location>
</feature>
<proteinExistence type="predicted"/>
<dbReference type="EMBL" id="BAAAHB010000055">
    <property type="protein sequence ID" value="GAA0477347.1"/>
    <property type="molecule type" value="Genomic_DNA"/>
</dbReference>
<comment type="caution">
    <text evidence="2">The sequence shown here is derived from an EMBL/GenBank/DDBJ whole genome shotgun (WGS) entry which is preliminary data.</text>
</comment>
<reference evidence="2 3" key="1">
    <citation type="journal article" date="2019" name="Int. J. Syst. Evol. Microbiol.">
        <title>The Global Catalogue of Microorganisms (GCM) 10K type strain sequencing project: providing services to taxonomists for standard genome sequencing and annotation.</title>
        <authorList>
            <consortium name="The Broad Institute Genomics Platform"/>
            <consortium name="The Broad Institute Genome Sequencing Center for Infectious Disease"/>
            <person name="Wu L."/>
            <person name="Ma J."/>
        </authorList>
    </citation>
    <scope>NUCLEOTIDE SEQUENCE [LARGE SCALE GENOMIC DNA]</scope>
    <source>
        <strain evidence="2 3">JCM 10649</strain>
    </source>
</reference>
<protein>
    <submittedName>
        <fullName evidence="2">Uncharacterized protein</fullName>
    </submittedName>
</protein>
<gene>
    <name evidence="2" type="ORF">GCM10009544_44160</name>
</gene>
<keyword evidence="3" id="KW-1185">Reference proteome</keyword>
<accession>A0ABN1AIJ9</accession>
<evidence type="ECO:0000313" key="2">
    <source>
        <dbReference type="EMBL" id="GAA0477347.1"/>
    </source>
</evidence>
<evidence type="ECO:0000256" key="1">
    <source>
        <dbReference type="SAM" id="MobiDB-lite"/>
    </source>
</evidence>
<sequence length="73" mass="7986">MNISAARIGPTVWELDGPMPIEKRSNTEMATVADSLVCSWGAGCWWRRGKTPLPIERNPSPANLRGHSEVSVP</sequence>
<organism evidence="2 3">
    <name type="scientific">Streptomyces stramineus</name>
    <dbReference type="NCBI Taxonomy" id="173861"/>
    <lineage>
        <taxon>Bacteria</taxon>
        <taxon>Bacillati</taxon>
        <taxon>Actinomycetota</taxon>
        <taxon>Actinomycetes</taxon>
        <taxon>Kitasatosporales</taxon>
        <taxon>Streptomycetaceae</taxon>
        <taxon>Streptomyces</taxon>
    </lineage>
</organism>
<name>A0ABN1AIJ9_9ACTN</name>
<dbReference type="Proteomes" id="UP001499895">
    <property type="component" value="Unassembled WGS sequence"/>
</dbReference>
<evidence type="ECO:0000313" key="3">
    <source>
        <dbReference type="Proteomes" id="UP001499895"/>
    </source>
</evidence>